<keyword evidence="3" id="KW-1185">Reference proteome</keyword>
<dbReference type="PANTHER" id="PTHR43818:SF5">
    <property type="entry name" value="OXIDOREDUCTASE FAMILY PROTEIN"/>
    <property type="match status" value="1"/>
</dbReference>
<accession>A0A7S7NV55</accession>
<dbReference type="Pfam" id="PF01408">
    <property type="entry name" value="GFO_IDH_MocA"/>
    <property type="match status" value="1"/>
</dbReference>
<evidence type="ECO:0000313" key="2">
    <source>
        <dbReference type="EMBL" id="QOY90313.1"/>
    </source>
</evidence>
<name>A0A7S7NV55_PALFE</name>
<dbReference type="AlphaFoldDB" id="A0A7S7NV55"/>
<protein>
    <submittedName>
        <fullName evidence="2">Gfo/Idh/MocA family oxidoreductase</fullName>
    </submittedName>
</protein>
<evidence type="ECO:0000259" key="1">
    <source>
        <dbReference type="Pfam" id="PF01408"/>
    </source>
</evidence>
<dbReference type="Gene3D" id="3.30.360.10">
    <property type="entry name" value="Dihydrodipicolinate Reductase, domain 2"/>
    <property type="match status" value="1"/>
</dbReference>
<dbReference type="Proteomes" id="UP000593892">
    <property type="component" value="Chromosome"/>
</dbReference>
<dbReference type="RefSeq" id="WP_194451978.1">
    <property type="nucleotide sequence ID" value="NZ_CP063849.1"/>
</dbReference>
<gene>
    <name evidence="2" type="ORF">IRI77_10260</name>
</gene>
<feature type="domain" description="Gfo/Idh/MocA-like oxidoreductase N-terminal" evidence="1">
    <location>
        <begin position="9"/>
        <end position="127"/>
    </location>
</feature>
<dbReference type="GO" id="GO:0000166">
    <property type="term" value="F:nucleotide binding"/>
    <property type="evidence" value="ECO:0007669"/>
    <property type="project" value="InterPro"/>
</dbReference>
<dbReference type="InterPro" id="IPR000683">
    <property type="entry name" value="Gfo/Idh/MocA-like_OxRdtase_N"/>
</dbReference>
<dbReference type="EMBL" id="CP063849">
    <property type="protein sequence ID" value="QOY90313.1"/>
    <property type="molecule type" value="Genomic_DNA"/>
</dbReference>
<dbReference type="PANTHER" id="PTHR43818">
    <property type="entry name" value="BCDNA.GH03377"/>
    <property type="match status" value="1"/>
</dbReference>
<evidence type="ECO:0000313" key="3">
    <source>
        <dbReference type="Proteomes" id="UP000593892"/>
    </source>
</evidence>
<dbReference type="KEGG" id="pfer:IRI77_10260"/>
<dbReference type="InterPro" id="IPR050463">
    <property type="entry name" value="Gfo/Idh/MocA_oxidrdct_glycsds"/>
</dbReference>
<dbReference type="InterPro" id="IPR036291">
    <property type="entry name" value="NAD(P)-bd_dom_sf"/>
</dbReference>
<sequence length="418" mass="46876">MAYAANDNIQIALIGSGGMGQGDIKDALLNPGVKIVAAADIYDGRRKRMEEAYPGIFTTRDYREVLARKDVDAVVIATPDHWHATISIDALNAGKDVYCEKPMIQKIDEGKRVIEAHQKSGRIFQVGSQYASALSFQKIRELLEQGAIGELNMVEAWLDRNTAMGAWQYSIPPDASPSNVDWDRFLGNASKRPFEPIRLFRWRNYTDYGTAVAGDLYVHLLTGLHTATRSLGPKRIYSTGGLRYWKDGRDTPDTQLGIIEYPKTETHPEFTFSMKVNFKSSKAQEDFGFKFIGSAGTITTDVRTVTVARQPREKEPGVSIDTFSKSGREQYMAEYRKKYPAEKVTAVNMGSNGEARYVSEIDAHRQHMANFIEAVRTRKAHFEDSTFGFRAAGPALLCNTSYYEKRICTWDPQTMTAG</sequence>
<dbReference type="SUPFAM" id="SSF55347">
    <property type="entry name" value="Glyceraldehyde-3-phosphate dehydrogenase-like, C-terminal domain"/>
    <property type="match status" value="1"/>
</dbReference>
<dbReference type="Gene3D" id="3.40.50.720">
    <property type="entry name" value="NAD(P)-binding Rossmann-like Domain"/>
    <property type="match status" value="1"/>
</dbReference>
<organism evidence="2 3">
    <name type="scientific">Paludibaculum fermentans</name>
    <dbReference type="NCBI Taxonomy" id="1473598"/>
    <lineage>
        <taxon>Bacteria</taxon>
        <taxon>Pseudomonadati</taxon>
        <taxon>Acidobacteriota</taxon>
        <taxon>Terriglobia</taxon>
        <taxon>Bryobacterales</taxon>
        <taxon>Bryobacteraceae</taxon>
        <taxon>Paludibaculum</taxon>
    </lineage>
</organism>
<reference evidence="2 3" key="1">
    <citation type="submission" date="2020-10" db="EMBL/GenBank/DDBJ databases">
        <title>Complete genome sequence of Paludibaculum fermentans P105T, a facultatively anaerobic acidobacterium capable of dissimilatory Fe(III) reduction.</title>
        <authorList>
            <person name="Dedysh S.N."/>
            <person name="Beletsky A.V."/>
            <person name="Kulichevskaya I.S."/>
            <person name="Mardanov A.V."/>
            <person name="Ravin N.V."/>
        </authorList>
    </citation>
    <scope>NUCLEOTIDE SEQUENCE [LARGE SCALE GENOMIC DNA]</scope>
    <source>
        <strain evidence="2 3">P105</strain>
    </source>
</reference>
<dbReference type="SUPFAM" id="SSF51735">
    <property type="entry name" value="NAD(P)-binding Rossmann-fold domains"/>
    <property type="match status" value="1"/>
</dbReference>
<proteinExistence type="predicted"/>